<dbReference type="GO" id="GO:0016887">
    <property type="term" value="F:ATP hydrolysis activity"/>
    <property type="evidence" value="ECO:0007669"/>
    <property type="project" value="InterPro"/>
</dbReference>
<proteinExistence type="predicted"/>
<evidence type="ECO:0000313" key="2">
    <source>
        <dbReference type="EMBL" id="MCY7221920.1"/>
    </source>
</evidence>
<dbReference type="Proteomes" id="UP001208029">
    <property type="component" value="Unassembled WGS sequence"/>
</dbReference>
<dbReference type="Pfam" id="PF13304">
    <property type="entry name" value="AAA_21"/>
    <property type="match status" value="1"/>
</dbReference>
<reference evidence="2" key="1">
    <citation type="journal article" date="2022" name="Med Res Arch">
        <title>Genomic identification of streptococcal strains and relation to clinical characteristics. A substudy to The Partial Oral Treatment of Endocarditis (POET) Trial.</title>
        <authorList>
            <person name="Christensen J."/>
            <person name="Jensen C."/>
            <person name="Dargis R."/>
            <person name="Nielsen X."/>
            <person name="Pries- Heje M."/>
            <person name="Wiingaard C."/>
            <person name="Ihlemann N."/>
            <person name="Gill S."/>
            <person name="Bruun N."/>
            <person name="Elming H."/>
            <person name="Povlsen J."/>
            <person name="Madsen T."/>
            <person name="Jensen K."/>
            <person name="Fuursted K."/>
            <person name="Ostergaard L."/>
            <person name="Christiansen U."/>
            <person name="Rosenvinge F."/>
            <person name="Helweg-Larsen J."/>
            <person name="Fosbol E."/>
            <person name="Kober L."/>
            <person name="Torp-Pedersen C."/>
            <person name="Tonder N."/>
            <person name="Moser C."/>
            <person name="Iversen K."/>
            <person name="Bundgaard H."/>
        </authorList>
    </citation>
    <scope>NUCLEOTIDE SEQUENCE</scope>
    <source>
        <strain evidence="2">K13014465</strain>
    </source>
</reference>
<dbReference type="Gene3D" id="3.40.50.300">
    <property type="entry name" value="P-loop containing nucleotide triphosphate hydrolases"/>
    <property type="match status" value="1"/>
</dbReference>
<dbReference type="InterPro" id="IPR027417">
    <property type="entry name" value="P-loop_NTPase"/>
</dbReference>
<feature type="domain" description="ATPase AAA-type core" evidence="1">
    <location>
        <begin position="54"/>
        <end position="124"/>
    </location>
</feature>
<dbReference type="RefSeq" id="WP_268731682.1">
    <property type="nucleotide sequence ID" value="NZ_JAKUYZ010000011.1"/>
</dbReference>
<dbReference type="EMBL" id="JAKUYZ010000011">
    <property type="protein sequence ID" value="MCY7221920.1"/>
    <property type="molecule type" value="Genomic_DNA"/>
</dbReference>
<accession>A0AAW5WPC0</accession>
<reference evidence="2" key="2">
    <citation type="submission" date="2022-02" db="EMBL/GenBank/DDBJ databases">
        <authorList>
            <person name="Christensen J.J.E."/>
            <person name="Jensen C.S."/>
            <person name="Nielsen X.C."/>
            <person name="Dargis R."/>
        </authorList>
    </citation>
    <scope>NUCLEOTIDE SEQUENCE</scope>
    <source>
        <strain evidence="2">K13014465</strain>
    </source>
</reference>
<protein>
    <submittedName>
        <fullName evidence="2">AAA family ATPase</fullName>
    </submittedName>
</protein>
<evidence type="ECO:0000259" key="1">
    <source>
        <dbReference type="Pfam" id="PF13304"/>
    </source>
</evidence>
<name>A0AAW5WPC0_STRCR</name>
<organism evidence="2 3">
    <name type="scientific">Streptococcus cristatus</name>
    <dbReference type="NCBI Taxonomy" id="45634"/>
    <lineage>
        <taxon>Bacteria</taxon>
        <taxon>Bacillati</taxon>
        <taxon>Bacillota</taxon>
        <taxon>Bacilli</taxon>
        <taxon>Lactobacillales</taxon>
        <taxon>Streptococcaceae</taxon>
        <taxon>Streptococcus</taxon>
    </lineage>
</organism>
<dbReference type="AlphaFoldDB" id="A0AAW5WPC0"/>
<dbReference type="InterPro" id="IPR003959">
    <property type="entry name" value="ATPase_AAA_core"/>
</dbReference>
<dbReference type="SUPFAM" id="SSF52540">
    <property type="entry name" value="P-loop containing nucleoside triphosphate hydrolases"/>
    <property type="match status" value="1"/>
</dbReference>
<dbReference type="GO" id="GO:0005524">
    <property type="term" value="F:ATP binding"/>
    <property type="evidence" value="ECO:0007669"/>
    <property type="project" value="InterPro"/>
</dbReference>
<gene>
    <name evidence="2" type="ORF">MK546_07470</name>
</gene>
<evidence type="ECO:0000313" key="3">
    <source>
        <dbReference type="Proteomes" id="UP001208029"/>
    </source>
</evidence>
<sequence length="186" mass="21725">MLLNEIFELWNKVNINLIQLYLEDVYNNCENLYLEFNINSKVTDGNKKIIFKEVTRLSLGQKVVAMLDFILAYSEFTNDNRPLLIDQPEDNLDSRYIYNNLVQILRDVKNKRQIIIATHNATIVTNAMSDLVILMESDGEHGWVEQSGYPSDDKIKKHIVNYLEGGKESFEHKVKIYKRVIDINKL</sequence>
<comment type="caution">
    <text evidence="2">The sequence shown here is derived from an EMBL/GenBank/DDBJ whole genome shotgun (WGS) entry which is preliminary data.</text>
</comment>